<dbReference type="PRINTS" id="PR00237">
    <property type="entry name" value="GPCRRHODOPSN"/>
</dbReference>
<dbReference type="EMBL" id="CALNXI010001351">
    <property type="protein sequence ID" value="CAH3166019.1"/>
    <property type="molecule type" value="Genomic_DNA"/>
</dbReference>
<evidence type="ECO:0000256" key="9">
    <source>
        <dbReference type="ARBA" id="ARBA00023224"/>
    </source>
</evidence>
<name>A0ABN8QL19_9CNID</name>
<evidence type="ECO:0000313" key="14">
    <source>
        <dbReference type="Proteomes" id="UP001159427"/>
    </source>
</evidence>
<feature type="transmembrane region" description="Helical" evidence="10">
    <location>
        <begin position="239"/>
        <end position="263"/>
    </location>
</feature>
<evidence type="ECO:0000256" key="6">
    <source>
        <dbReference type="ARBA" id="ARBA00023136"/>
    </source>
</evidence>
<comment type="subcellular location">
    <subcellularLocation>
        <location evidence="1">Cell membrane</location>
        <topology evidence="1">Multi-pass membrane protein</topology>
    </subcellularLocation>
</comment>
<feature type="domain" description="G-protein coupled receptors family 1 profile" evidence="11">
    <location>
        <begin position="51"/>
        <end position="291"/>
    </location>
</feature>
<feature type="transmembrane region" description="Helical" evidence="10">
    <location>
        <begin position="34"/>
        <end position="59"/>
    </location>
</feature>
<evidence type="ECO:0000313" key="13">
    <source>
        <dbReference type="EMBL" id="CAH3166019.1"/>
    </source>
</evidence>
<dbReference type="Proteomes" id="UP001159427">
    <property type="component" value="Unassembled WGS sequence"/>
</dbReference>
<keyword evidence="4 10" id="KW-1133">Transmembrane helix</keyword>
<evidence type="ECO:0000256" key="4">
    <source>
        <dbReference type="ARBA" id="ARBA00022989"/>
    </source>
</evidence>
<dbReference type="SUPFAM" id="SSF81321">
    <property type="entry name" value="Family A G protein-coupled receptor-like"/>
    <property type="match status" value="1"/>
</dbReference>
<keyword evidence="7" id="KW-0675">Receptor</keyword>
<evidence type="ECO:0000256" key="2">
    <source>
        <dbReference type="ARBA" id="ARBA00022475"/>
    </source>
</evidence>
<dbReference type="InterPro" id="IPR000276">
    <property type="entry name" value="GPCR_Rhodpsn"/>
</dbReference>
<protein>
    <recommendedName>
        <fullName evidence="11">G-protein coupled receptors family 1 profile domain-containing protein</fullName>
    </recommendedName>
</protein>
<evidence type="ECO:0000313" key="12">
    <source>
        <dbReference type="EMBL" id="CAH3016642.1"/>
    </source>
</evidence>
<dbReference type="InterPro" id="IPR017452">
    <property type="entry name" value="GPCR_Rhodpsn_7TM"/>
</dbReference>
<sequence length="330" mass="36951">MNSSQATKESVPSLCMAAESDFENLQQPSFFFPLILYVIINIIMAPVAVVLNALVMIAVKTKSQLRAQKSNVVLAMFALTDFLVGILAQPIFIAGIISILLQESNGQSCVTQILSFAIANSLFTSSLLHLVLASGERYVAIKHPFQYTFIVSEARLLVASLLAWDLSVTVHILLAADTVVFFSINSTVIGLSIAIIVFCHGSVYLETRRHEHQIAVQQLTMEARKQFEKDRKAFKVTSIVIGVLILCCTPLIFCRSVLFQLYIPSLNNFYIIIFLASTVVFFNSLLNPVIYCIRIRQFRVAFIELIFRNVNFARAKEIERQWFGEPNAAN</sequence>
<evidence type="ECO:0000256" key="5">
    <source>
        <dbReference type="ARBA" id="ARBA00023040"/>
    </source>
</evidence>
<keyword evidence="14" id="KW-1185">Reference proteome</keyword>
<evidence type="ECO:0000256" key="8">
    <source>
        <dbReference type="ARBA" id="ARBA00023180"/>
    </source>
</evidence>
<reference evidence="13 14" key="1">
    <citation type="submission" date="2022-05" db="EMBL/GenBank/DDBJ databases">
        <authorList>
            <consortium name="Genoscope - CEA"/>
            <person name="William W."/>
        </authorList>
    </citation>
    <scope>NUCLEOTIDE SEQUENCE [LARGE SCALE GENOMIC DNA]</scope>
</reference>
<evidence type="ECO:0000256" key="7">
    <source>
        <dbReference type="ARBA" id="ARBA00023170"/>
    </source>
</evidence>
<dbReference type="PANTHER" id="PTHR24246:SF27">
    <property type="entry name" value="ADENOSINE RECEPTOR, ISOFORM A"/>
    <property type="match status" value="1"/>
</dbReference>
<evidence type="ECO:0000256" key="10">
    <source>
        <dbReference type="SAM" id="Phobius"/>
    </source>
</evidence>
<keyword evidence="5" id="KW-0297">G-protein coupled receptor</keyword>
<feature type="transmembrane region" description="Helical" evidence="10">
    <location>
        <begin position="71"/>
        <end position="101"/>
    </location>
</feature>
<dbReference type="PANTHER" id="PTHR24246">
    <property type="entry name" value="OLFACTORY RECEPTOR AND ADENOSINE RECEPTOR"/>
    <property type="match status" value="1"/>
</dbReference>
<feature type="transmembrane region" description="Helical" evidence="10">
    <location>
        <begin position="154"/>
        <end position="174"/>
    </location>
</feature>
<dbReference type="CDD" id="cd00637">
    <property type="entry name" value="7tm_classA_rhodopsin-like"/>
    <property type="match status" value="1"/>
</dbReference>
<organism evidence="13 14">
    <name type="scientific">Porites evermanni</name>
    <dbReference type="NCBI Taxonomy" id="104178"/>
    <lineage>
        <taxon>Eukaryota</taxon>
        <taxon>Metazoa</taxon>
        <taxon>Cnidaria</taxon>
        <taxon>Anthozoa</taxon>
        <taxon>Hexacorallia</taxon>
        <taxon>Scleractinia</taxon>
        <taxon>Fungiina</taxon>
        <taxon>Poritidae</taxon>
        <taxon>Porites</taxon>
    </lineage>
</organism>
<keyword evidence="3 10" id="KW-0812">Transmembrane</keyword>
<evidence type="ECO:0000256" key="1">
    <source>
        <dbReference type="ARBA" id="ARBA00004651"/>
    </source>
</evidence>
<keyword evidence="2" id="KW-1003">Cell membrane</keyword>
<feature type="non-terminal residue" evidence="13">
    <location>
        <position position="330"/>
    </location>
</feature>
<proteinExistence type="predicted"/>
<feature type="transmembrane region" description="Helical" evidence="10">
    <location>
        <begin position="269"/>
        <end position="293"/>
    </location>
</feature>
<keyword evidence="8" id="KW-0325">Glycoprotein</keyword>
<dbReference type="EMBL" id="CALNXI010000044">
    <property type="protein sequence ID" value="CAH3016642.1"/>
    <property type="molecule type" value="Genomic_DNA"/>
</dbReference>
<feature type="transmembrane region" description="Helical" evidence="10">
    <location>
        <begin position="180"/>
        <end position="205"/>
    </location>
</feature>
<keyword evidence="6 10" id="KW-0472">Membrane</keyword>
<dbReference type="Pfam" id="PF00001">
    <property type="entry name" value="7tm_1"/>
    <property type="match status" value="2"/>
</dbReference>
<feature type="transmembrane region" description="Helical" evidence="10">
    <location>
        <begin position="113"/>
        <end position="133"/>
    </location>
</feature>
<dbReference type="Gene3D" id="1.20.1070.10">
    <property type="entry name" value="Rhodopsin 7-helix transmembrane proteins"/>
    <property type="match status" value="1"/>
</dbReference>
<evidence type="ECO:0000256" key="3">
    <source>
        <dbReference type="ARBA" id="ARBA00022692"/>
    </source>
</evidence>
<dbReference type="PROSITE" id="PS50262">
    <property type="entry name" value="G_PROTEIN_RECEP_F1_2"/>
    <property type="match status" value="1"/>
</dbReference>
<evidence type="ECO:0000259" key="11">
    <source>
        <dbReference type="PROSITE" id="PS50262"/>
    </source>
</evidence>
<keyword evidence="9" id="KW-0807">Transducer</keyword>
<comment type="caution">
    <text evidence="13">The sequence shown here is derived from an EMBL/GenBank/DDBJ whole genome shotgun (WGS) entry which is preliminary data.</text>
</comment>
<accession>A0ABN8QL19</accession>
<gene>
    <name evidence="13" type="ORF">PEVE_00005542</name>
    <name evidence="12" type="ORF">PEVE_00030916</name>
</gene>